<keyword evidence="1" id="KW-0812">Transmembrane</keyword>
<organism evidence="2 3">
    <name type="scientific">Collybiopsis luxurians FD-317 M1</name>
    <dbReference type="NCBI Taxonomy" id="944289"/>
    <lineage>
        <taxon>Eukaryota</taxon>
        <taxon>Fungi</taxon>
        <taxon>Dikarya</taxon>
        <taxon>Basidiomycota</taxon>
        <taxon>Agaricomycotina</taxon>
        <taxon>Agaricomycetes</taxon>
        <taxon>Agaricomycetidae</taxon>
        <taxon>Agaricales</taxon>
        <taxon>Marasmiineae</taxon>
        <taxon>Omphalotaceae</taxon>
        <taxon>Collybiopsis</taxon>
        <taxon>Collybiopsis luxurians</taxon>
    </lineage>
</organism>
<protein>
    <submittedName>
        <fullName evidence="2">Uncharacterized protein</fullName>
    </submittedName>
</protein>
<reference evidence="2 3" key="1">
    <citation type="submission" date="2014-04" db="EMBL/GenBank/DDBJ databases">
        <title>Evolutionary Origins and Diversification of the Mycorrhizal Mutualists.</title>
        <authorList>
            <consortium name="DOE Joint Genome Institute"/>
            <consortium name="Mycorrhizal Genomics Consortium"/>
            <person name="Kohler A."/>
            <person name="Kuo A."/>
            <person name="Nagy L.G."/>
            <person name="Floudas D."/>
            <person name="Copeland A."/>
            <person name="Barry K.W."/>
            <person name="Cichocki N."/>
            <person name="Veneault-Fourrey C."/>
            <person name="LaButti K."/>
            <person name="Lindquist E.A."/>
            <person name="Lipzen A."/>
            <person name="Lundell T."/>
            <person name="Morin E."/>
            <person name="Murat C."/>
            <person name="Riley R."/>
            <person name="Ohm R."/>
            <person name="Sun H."/>
            <person name="Tunlid A."/>
            <person name="Henrissat B."/>
            <person name="Grigoriev I.V."/>
            <person name="Hibbett D.S."/>
            <person name="Martin F."/>
        </authorList>
    </citation>
    <scope>NUCLEOTIDE SEQUENCE [LARGE SCALE GENOMIC DNA]</scope>
    <source>
        <strain evidence="2 3">FD-317 M1</strain>
    </source>
</reference>
<keyword evidence="1" id="KW-1133">Transmembrane helix</keyword>
<dbReference type="HOGENOM" id="CLU_1475330_0_0_1"/>
<keyword evidence="1" id="KW-0472">Membrane</keyword>
<keyword evidence="3" id="KW-1185">Reference proteome</keyword>
<gene>
    <name evidence="2" type="ORF">GYMLUDRAFT_937641</name>
</gene>
<feature type="transmembrane region" description="Helical" evidence="1">
    <location>
        <begin position="130"/>
        <end position="159"/>
    </location>
</feature>
<evidence type="ECO:0000313" key="2">
    <source>
        <dbReference type="EMBL" id="KIK53317.1"/>
    </source>
</evidence>
<dbReference type="EMBL" id="KN834830">
    <property type="protein sequence ID" value="KIK53317.1"/>
    <property type="molecule type" value="Genomic_DNA"/>
</dbReference>
<name>A0A0D0C642_9AGAR</name>
<sequence>MSCILIWAGSFGHISSYGLLSLEPLSNLLIARLFIENQFFLPILHTQSDRPIKADKPERSSVGYPTARFAQMLPMTDFDLALGRRCVMVREEGDLRKYALLPLILPCTLHVAFSSSVLAVLYSLHPLISIFLQVLLLNTLCTIIALSIVMLIVICSLFLSRSPRSILLILDRSHTYDPLSSYI</sequence>
<proteinExistence type="predicted"/>
<evidence type="ECO:0000256" key="1">
    <source>
        <dbReference type="SAM" id="Phobius"/>
    </source>
</evidence>
<dbReference type="AlphaFoldDB" id="A0A0D0C642"/>
<evidence type="ECO:0000313" key="3">
    <source>
        <dbReference type="Proteomes" id="UP000053593"/>
    </source>
</evidence>
<dbReference type="Proteomes" id="UP000053593">
    <property type="component" value="Unassembled WGS sequence"/>
</dbReference>
<accession>A0A0D0C642</accession>
<feature type="transmembrane region" description="Helical" evidence="1">
    <location>
        <begin position="98"/>
        <end position="124"/>
    </location>
</feature>